<proteinExistence type="predicted"/>
<comment type="caution">
    <text evidence="2">The sequence shown here is derived from an EMBL/GenBank/DDBJ whole genome shotgun (WGS) entry which is preliminary data.</text>
</comment>
<dbReference type="PATRIC" id="fig|362787.3.peg.1222"/>
<keyword evidence="1" id="KW-0472">Membrane</keyword>
<dbReference type="AlphaFoldDB" id="A0A0C1JMH9"/>
<evidence type="ECO:0000313" key="3">
    <source>
        <dbReference type="Proteomes" id="UP000031465"/>
    </source>
</evidence>
<gene>
    <name evidence="2" type="ORF">DB44_DA00250</name>
</gene>
<accession>A0A0C1JMH9</accession>
<reference evidence="2 3" key="1">
    <citation type="journal article" date="2014" name="Mol. Biol. Evol.">
        <title>Massive expansion of Ubiquitination-related gene families within the Chlamydiae.</title>
        <authorList>
            <person name="Domman D."/>
            <person name="Collingro A."/>
            <person name="Lagkouvardos I."/>
            <person name="Gehre L."/>
            <person name="Weinmaier T."/>
            <person name="Rattei T."/>
            <person name="Subtil A."/>
            <person name="Horn M."/>
        </authorList>
    </citation>
    <scope>NUCLEOTIDE SEQUENCE [LARGE SCALE GENOMIC DNA]</scope>
    <source>
        <strain evidence="2 3">EI2</strain>
    </source>
</reference>
<dbReference type="Proteomes" id="UP000031465">
    <property type="component" value="Unassembled WGS sequence"/>
</dbReference>
<sequence length="137" mass="15541">MNLPICFDWWEISQRKMKKMPCHLKGWIMQVARKFVTLTLFFVLVTHSIYGQSRYNQEYEYDDCCDSAYAQSSRTAHWSAYVPIVALIAAGIIWSIADKDHKSYSSHASSSSQDGLGPLDSSSYNYSGYSLGSGYSH</sequence>
<name>A0A0C1JMH9_9BACT</name>
<dbReference type="EMBL" id="JSAN01000073">
    <property type="protein sequence ID" value="KIC71771.1"/>
    <property type="molecule type" value="Genomic_DNA"/>
</dbReference>
<keyword evidence="1" id="KW-1133">Transmembrane helix</keyword>
<organism evidence="2 3">
    <name type="scientific">Candidatus Protochlamydia amoebophila</name>
    <dbReference type="NCBI Taxonomy" id="362787"/>
    <lineage>
        <taxon>Bacteria</taxon>
        <taxon>Pseudomonadati</taxon>
        <taxon>Chlamydiota</taxon>
        <taxon>Chlamydiia</taxon>
        <taxon>Parachlamydiales</taxon>
        <taxon>Parachlamydiaceae</taxon>
        <taxon>Candidatus Protochlamydia</taxon>
    </lineage>
</organism>
<keyword evidence="1" id="KW-0812">Transmembrane</keyword>
<evidence type="ECO:0000256" key="1">
    <source>
        <dbReference type="SAM" id="Phobius"/>
    </source>
</evidence>
<dbReference type="RefSeq" id="WP_039358601.1">
    <property type="nucleotide sequence ID" value="NZ_JSAN01000073.1"/>
</dbReference>
<feature type="transmembrane region" description="Helical" evidence="1">
    <location>
        <begin position="75"/>
        <end position="97"/>
    </location>
</feature>
<protein>
    <submittedName>
        <fullName evidence="2">Uncharacterized protein</fullName>
    </submittedName>
</protein>
<evidence type="ECO:0000313" key="2">
    <source>
        <dbReference type="EMBL" id="KIC71771.1"/>
    </source>
</evidence>